<protein>
    <recommendedName>
        <fullName evidence="10">FimB/Mfa2 family fimbrial subunit</fullName>
    </recommendedName>
</protein>
<evidence type="ECO:0000256" key="4">
    <source>
        <dbReference type="ARBA" id="ARBA00023136"/>
    </source>
</evidence>
<evidence type="ECO:0000256" key="3">
    <source>
        <dbReference type="ARBA" id="ARBA00022729"/>
    </source>
</evidence>
<keyword evidence="4" id="KW-0472">Membrane</keyword>
<evidence type="ECO:0000313" key="9">
    <source>
        <dbReference type="Proteomes" id="UP000033035"/>
    </source>
</evidence>
<dbReference type="AlphaFoldDB" id="A0A0F5JCK0"/>
<evidence type="ECO:0000256" key="5">
    <source>
        <dbReference type="ARBA" id="ARBA00023139"/>
    </source>
</evidence>
<dbReference type="GO" id="GO:0009279">
    <property type="term" value="C:cell outer membrane"/>
    <property type="evidence" value="ECO:0007669"/>
    <property type="project" value="UniProtKB-SubCell"/>
</dbReference>
<dbReference type="HOGENOM" id="CLU_958619_0_0_10"/>
<evidence type="ECO:0000256" key="2">
    <source>
        <dbReference type="ARBA" id="ARBA00007248"/>
    </source>
</evidence>
<evidence type="ECO:0000256" key="1">
    <source>
        <dbReference type="ARBA" id="ARBA00004442"/>
    </source>
</evidence>
<dbReference type="PATRIC" id="fig|1203610.3.peg.2691"/>
<dbReference type="Proteomes" id="UP000033035">
    <property type="component" value="Unassembled WGS sequence"/>
</dbReference>
<dbReference type="Gene3D" id="2.60.40.2100">
    <property type="match status" value="1"/>
</dbReference>
<keyword evidence="9" id="KW-1185">Reference proteome</keyword>
<proteinExistence type="inferred from homology"/>
<reference evidence="8 9" key="1">
    <citation type="submission" date="2013-04" db="EMBL/GenBank/DDBJ databases">
        <title>The Genome Sequence of Parabacteroides gordonii DSM 23371.</title>
        <authorList>
            <consortium name="The Broad Institute Genomics Platform"/>
            <person name="Earl A."/>
            <person name="Ward D."/>
            <person name="Feldgarden M."/>
            <person name="Gevers D."/>
            <person name="Martens E."/>
            <person name="Sakamoto M."/>
            <person name="Benno Y."/>
            <person name="Suzuki N."/>
            <person name="Matsunaga N."/>
            <person name="Koshihara K."/>
            <person name="Seki M."/>
            <person name="Komiya H."/>
            <person name="Walker B."/>
            <person name="Young S."/>
            <person name="Zeng Q."/>
            <person name="Gargeya S."/>
            <person name="Fitzgerald M."/>
            <person name="Haas B."/>
            <person name="Abouelleil A."/>
            <person name="Allen A.W."/>
            <person name="Alvarado L."/>
            <person name="Arachchi H.M."/>
            <person name="Berlin A.M."/>
            <person name="Chapman S.B."/>
            <person name="Gainer-Dewar J."/>
            <person name="Goldberg J."/>
            <person name="Griggs A."/>
            <person name="Gujja S."/>
            <person name="Hansen M."/>
            <person name="Howarth C."/>
            <person name="Imamovic A."/>
            <person name="Ireland A."/>
            <person name="Larimer J."/>
            <person name="McCowan C."/>
            <person name="Murphy C."/>
            <person name="Pearson M."/>
            <person name="Poon T.W."/>
            <person name="Priest M."/>
            <person name="Roberts A."/>
            <person name="Saif S."/>
            <person name="Shea T."/>
            <person name="Sisk P."/>
            <person name="Sykes S."/>
            <person name="Wortman J."/>
            <person name="Nusbaum C."/>
            <person name="Birren B."/>
        </authorList>
    </citation>
    <scope>NUCLEOTIDE SEQUENCE [LARGE SCALE GENOMIC DNA]</scope>
    <source>
        <strain evidence="8 9">MS-1</strain>
    </source>
</reference>
<dbReference type="EMBL" id="AQHW01000015">
    <property type="protein sequence ID" value="KKB55167.1"/>
    <property type="molecule type" value="Genomic_DNA"/>
</dbReference>
<gene>
    <name evidence="8" type="ORF">HMPREF1536_02624</name>
</gene>
<sequence length="283" mass="31945">MLLVVLATGCIKEDLDSCDTNLIFRYFGDGTKDIFPEKIEKVDLYVYSENGALIETIGLNQGDLRRYQGTPLNLPTGKYRVVCWGNTKNDTRIDQPMALNTALVAAPHYFTREIITTNDSLYIGSRDIEIFQDASNADTVYFSSSHIKMYLELDGLEDAAWTDGTSPIEIEVGNLSPTVDFAKTFSSENVSYRPIAKKEEDTPVYKSRFNVLRFNDNNSIYINLVSKKTSKTIYTLNLKDFMKYNQISVDGINEVTIGIRFRFNGTSVTVQPWDEEVIKPGLG</sequence>
<keyword evidence="3" id="KW-0732">Signal</keyword>
<comment type="similarity">
    <text evidence="2">Belongs to the bacteroidetes fimbrillin superfamily. FimB/Mfa2 family.</text>
</comment>
<organism evidence="8 9">
    <name type="scientific">Parabacteroides gordonii MS-1 = DSM 23371</name>
    <dbReference type="NCBI Taxonomy" id="1203610"/>
    <lineage>
        <taxon>Bacteria</taxon>
        <taxon>Pseudomonadati</taxon>
        <taxon>Bacteroidota</taxon>
        <taxon>Bacteroidia</taxon>
        <taxon>Bacteroidales</taxon>
        <taxon>Tannerellaceae</taxon>
        <taxon>Parabacteroides</taxon>
    </lineage>
</organism>
<evidence type="ECO:0000256" key="7">
    <source>
        <dbReference type="ARBA" id="ARBA00023288"/>
    </source>
</evidence>
<comment type="subcellular location">
    <subcellularLocation>
        <location evidence="1">Cell outer membrane</location>
    </subcellularLocation>
</comment>
<keyword evidence="5" id="KW-0564">Palmitate</keyword>
<evidence type="ECO:0000313" key="8">
    <source>
        <dbReference type="EMBL" id="KKB55167.1"/>
    </source>
</evidence>
<dbReference type="STRING" id="1203610.HMPREF1536_02624"/>
<keyword evidence="7" id="KW-0449">Lipoprotein</keyword>
<accession>A0A0F5JCK0</accession>
<comment type="caution">
    <text evidence="8">The sequence shown here is derived from an EMBL/GenBank/DDBJ whole genome shotgun (WGS) entry which is preliminary data.</text>
</comment>
<dbReference type="Pfam" id="PF08842">
    <property type="entry name" value="Mfa2"/>
    <property type="match status" value="1"/>
</dbReference>
<evidence type="ECO:0000256" key="6">
    <source>
        <dbReference type="ARBA" id="ARBA00023237"/>
    </source>
</evidence>
<keyword evidence="6" id="KW-0998">Cell outer membrane</keyword>
<evidence type="ECO:0008006" key="10">
    <source>
        <dbReference type="Google" id="ProtNLM"/>
    </source>
</evidence>
<dbReference type="InterPro" id="IPR014941">
    <property type="entry name" value="FimB/Mfa2/Mfa3"/>
</dbReference>
<name>A0A0F5JCK0_9BACT</name>